<feature type="compositionally biased region" description="Basic and acidic residues" evidence="2">
    <location>
        <begin position="621"/>
        <end position="632"/>
    </location>
</feature>
<feature type="compositionally biased region" description="Basic and acidic residues" evidence="2">
    <location>
        <begin position="481"/>
        <end position="499"/>
    </location>
</feature>
<feature type="compositionally biased region" description="Acidic residues" evidence="2">
    <location>
        <begin position="513"/>
        <end position="525"/>
    </location>
</feature>
<feature type="compositionally biased region" description="Polar residues" evidence="2">
    <location>
        <begin position="715"/>
        <end position="732"/>
    </location>
</feature>
<feature type="compositionally biased region" description="Basic and acidic residues" evidence="2">
    <location>
        <begin position="669"/>
        <end position="683"/>
    </location>
</feature>
<sequence length="822" mass="90576">MLLRGEEEELREKEARVSSLRKTLETLEREIARSRSVLLARDRKDESAERKKARGLGTADEAIGVMQQVEAEFETVLGVGPYSHLRGGLAQDYLDLATMRSAVSVLKALPKHPSTTDEAKDILRARRLLLGAAVRCQAATWFAITKLLQTKSEWQAELILERSGKNALENMRAIAEEEWHMQKQQQERAKRELQELDGQLQNCMTHQQQLQEKLASGEALGKEETERIEEQLFLWDGYELTVRGQRALILSTQAFTCTTREAFLKQRHSRIQRAFDNQADRRRRLPNDSIRLAEIETSLSAISDELEVLKEIYDMAKNIREKYEFVHYDWQDMPAMKEDDEEEHLKVYDIEEKRRQSVLSRPSETTLLRVGEGPDPPPSPRAKRTHVSSSESETAFPIPPPGSTPAPEKEAPPPSRSVLALGKGEGPIPFVDVFPDTPMPKKKIMVVSAGSEDETAYTSREISVMLDSSGSDEEDEELSEDREQEKTSSEDPVKLRPANDVHVPGRAPIPEDAVLEQDMPDDEPEPPSSAAKRNPGDKDGEKPMPPPFGDYVYDTVGSGPSRGEDKTEQRAPAASKSTDEKAPGEKPPPIPFADYLYDAVVGSPTREEDKAEQPAAAASKSTDEKAPEKAPGEKPAPIPFADYLYDAVVGSPAREEDKAEQRAPAASKSTDEKAPEKAPDDPRVSISAVDSLFNKLSIRDDEPEQPKSKDEKPRSGSQGPATTAPPSSHGSTGISGGLAGDDIPFADDDDEDESSSTTPLPSTAPKQGTKPTPATADVAGPPKMPGSQSQPQPPKNAPYTEKLEMQAHAYSCTICVQHTRPP</sequence>
<dbReference type="AlphaFoldDB" id="U6G4U6"/>
<feature type="compositionally biased region" description="Basic and acidic residues" evidence="2">
    <location>
        <begin position="697"/>
        <end position="714"/>
    </location>
</feature>
<evidence type="ECO:0000256" key="1">
    <source>
        <dbReference type="SAM" id="Coils"/>
    </source>
</evidence>
<feature type="region of interest" description="Disordered" evidence="2">
    <location>
        <begin position="355"/>
        <end position="802"/>
    </location>
</feature>
<accession>U6G4U6</accession>
<keyword evidence="4" id="KW-1185">Reference proteome</keyword>
<feature type="coiled-coil region" evidence="1">
    <location>
        <begin position="176"/>
        <end position="213"/>
    </location>
</feature>
<feature type="compositionally biased region" description="Acidic residues" evidence="2">
    <location>
        <begin position="470"/>
        <end position="480"/>
    </location>
</feature>
<reference evidence="3" key="1">
    <citation type="submission" date="2013-10" db="EMBL/GenBank/DDBJ databases">
        <title>Genomic analysis of the causative agents of coccidiosis in chickens.</title>
        <authorList>
            <person name="Reid A.J."/>
            <person name="Blake D."/>
            <person name="Billington K."/>
            <person name="Browne H."/>
            <person name="Dunn M."/>
            <person name="Hung S."/>
            <person name="Kawahara F."/>
            <person name="Miranda-Saavedra D."/>
            <person name="Mourier T."/>
            <person name="Nagra H."/>
            <person name="Otto T.D."/>
            <person name="Rawlings N."/>
            <person name="Sanchez A."/>
            <person name="Sanders M."/>
            <person name="Subramaniam C."/>
            <person name="Tay Y."/>
            <person name="Dear P."/>
            <person name="Doerig C."/>
            <person name="Gruber A."/>
            <person name="Parkinson J."/>
            <person name="Shirley M."/>
            <person name="Wan K.L."/>
            <person name="Berriman M."/>
            <person name="Tomley F."/>
            <person name="Pain A."/>
        </authorList>
    </citation>
    <scope>NUCLEOTIDE SEQUENCE [LARGE SCALE GENOMIC DNA]</scope>
    <source>
        <strain evidence="3">Houghton</strain>
    </source>
</reference>
<feature type="compositionally biased region" description="Low complexity" evidence="2">
    <location>
        <begin position="755"/>
        <end position="765"/>
    </location>
</feature>
<reference evidence="3" key="2">
    <citation type="submission" date="2013-10" db="EMBL/GenBank/DDBJ databases">
        <authorList>
            <person name="Aslett M."/>
        </authorList>
    </citation>
    <scope>NUCLEOTIDE SEQUENCE [LARGE SCALE GENOMIC DNA]</scope>
    <source>
        <strain evidence="3">Houghton</strain>
    </source>
</reference>
<dbReference type="VEuPathDB" id="ToxoDB:EPH_0004770"/>
<feature type="compositionally biased region" description="Acidic residues" evidence="2">
    <location>
        <begin position="744"/>
        <end position="754"/>
    </location>
</feature>
<dbReference type="Proteomes" id="UP000018201">
    <property type="component" value="Unassembled WGS sequence"/>
</dbReference>
<evidence type="ECO:0000313" key="3">
    <source>
        <dbReference type="EMBL" id="CDI75256.1"/>
    </source>
</evidence>
<protein>
    <submittedName>
        <fullName evidence="3">Uncharacterized protein</fullName>
    </submittedName>
</protein>
<organism evidence="3 4">
    <name type="scientific">Eimeria praecox</name>
    <dbReference type="NCBI Taxonomy" id="51316"/>
    <lineage>
        <taxon>Eukaryota</taxon>
        <taxon>Sar</taxon>
        <taxon>Alveolata</taxon>
        <taxon>Apicomplexa</taxon>
        <taxon>Conoidasida</taxon>
        <taxon>Coccidia</taxon>
        <taxon>Eucoccidiorida</taxon>
        <taxon>Eimeriorina</taxon>
        <taxon>Eimeriidae</taxon>
        <taxon>Eimeria</taxon>
    </lineage>
</organism>
<name>U6G4U6_9EIME</name>
<dbReference type="EMBL" id="HG690813">
    <property type="protein sequence ID" value="CDI75256.1"/>
    <property type="molecule type" value="Genomic_DNA"/>
</dbReference>
<dbReference type="OrthoDB" id="348565at2759"/>
<feature type="compositionally biased region" description="Polar residues" evidence="2">
    <location>
        <begin position="357"/>
        <end position="366"/>
    </location>
</feature>
<evidence type="ECO:0000256" key="2">
    <source>
        <dbReference type="SAM" id="MobiDB-lite"/>
    </source>
</evidence>
<evidence type="ECO:0000313" key="4">
    <source>
        <dbReference type="Proteomes" id="UP000018201"/>
    </source>
</evidence>
<proteinExistence type="predicted"/>
<keyword evidence="1" id="KW-0175">Coiled coil</keyword>
<gene>
    <name evidence="3" type="ORF">EPH_0004770</name>
</gene>
<feature type="coiled-coil region" evidence="1">
    <location>
        <begin position="3"/>
        <end position="37"/>
    </location>
</feature>